<feature type="coiled-coil region" evidence="1">
    <location>
        <begin position="4"/>
        <end position="57"/>
    </location>
</feature>
<dbReference type="EMBL" id="LAZR01043873">
    <property type="protein sequence ID" value="KKL06051.1"/>
    <property type="molecule type" value="Genomic_DNA"/>
</dbReference>
<reference evidence="2" key="1">
    <citation type="journal article" date="2015" name="Nature">
        <title>Complex archaea that bridge the gap between prokaryotes and eukaryotes.</title>
        <authorList>
            <person name="Spang A."/>
            <person name="Saw J.H."/>
            <person name="Jorgensen S.L."/>
            <person name="Zaremba-Niedzwiedzka K."/>
            <person name="Martijn J."/>
            <person name="Lind A.E."/>
            <person name="van Eijk R."/>
            <person name="Schleper C."/>
            <person name="Guy L."/>
            <person name="Ettema T.J."/>
        </authorList>
    </citation>
    <scope>NUCLEOTIDE SEQUENCE</scope>
</reference>
<comment type="caution">
    <text evidence="2">The sequence shown here is derived from an EMBL/GenBank/DDBJ whole genome shotgun (WGS) entry which is preliminary data.</text>
</comment>
<protein>
    <submittedName>
        <fullName evidence="2">Uncharacterized protein</fullName>
    </submittedName>
</protein>
<name>A0A0F9CK07_9ZZZZ</name>
<proteinExistence type="predicted"/>
<dbReference type="AlphaFoldDB" id="A0A0F9CK07"/>
<evidence type="ECO:0000313" key="2">
    <source>
        <dbReference type="EMBL" id="KKL06051.1"/>
    </source>
</evidence>
<sequence length="59" mass="6919">MMAAKTKTEALKEMRELAELAEHERINKLLLRALPGGDYLVRRLGELERRLNKLEKENE</sequence>
<organism evidence="2">
    <name type="scientific">marine sediment metagenome</name>
    <dbReference type="NCBI Taxonomy" id="412755"/>
    <lineage>
        <taxon>unclassified sequences</taxon>
        <taxon>metagenomes</taxon>
        <taxon>ecological metagenomes</taxon>
    </lineage>
</organism>
<evidence type="ECO:0000256" key="1">
    <source>
        <dbReference type="SAM" id="Coils"/>
    </source>
</evidence>
<gene>
    <name evidence="2" type="ORF">LCGC14_2599890</name>
</gene>
<keyword evidence="1" id="KW-0175">Coiled coil</keyword>
<accession>A0A0F9CK07</accession>